<feature type="transmembrane region" description="Helical" evidence="9">
    <location>
        <begin position="264"/>
        <end position="288"/>
    </location>
</feature>
<evidence type="ECO:0000256" key="8">
    <source>
        <dbReference type="ARBA" id="ARBA00023136"/>
    </source>
</evidence>
<evidence type="ECO:0000313" key="13">
    <source>
        <dbReference type="Proteomes" id="UP000886758"/>
    </source>
</evidence>
<dbReference type="Pfam" id="PF00528">
    <property type="entry name" value="BPD_transp_1"/>
    <property type="match status" value="1"/>
</dbReference>
<dbReference type="InterPro" id="IPR000515">
    <property type="entry name" value="MetI-like"/>
</dbReference>
<reference evidence="12" key="1">
    <citation type="submission" date="2020-10" db="EMBL/GenBank/DDBJ databases">
        <authorList>
            <person name="Gilroy R."/>
        </authorList>
    </citation>
    <scope>NUCLEOTIDE SEQUENCE</scope>
    <source>
        <strain evidence="12">ChiW17-6978</strain>
    </source>
</reference>
<gene>
    <name evidence="12" type="ORF">IAD46_03440</name>
</gene>
<dbReference type="Gene3D" id="1.10.3720.10">
    <property type="entry name" value="MetI-like"/>
    <property type="match status" value="1"/>
</dbReference>
<comment type="function">
    <text evidence="10">Part of the ABC transporter complex MalEFGK involved in maltose/maltodextrin import. Probably responsible for the translocation of the substrate across the membrane.</text>
</comment>
<comment type="subcellular location">
    <subcellularLocation>
        <location evidence="1 9">Cell membrane</location>
        <topology evidence="1 9">Multi-pass membrane protein</topology>
    </subcellularLocation>
</comment>
<dbReference type="GO" id="GO:1990060">
    <property type="term" value="C:maltose transport complex"/>
    <property type="evidence" value="ECO:0007669"/>
    <property type="project" value="TreeGrafter"/>
</dbReference>
<dbReference type="PROSITE" id="PS50928">
    <property type="entry name" value="ABC_TM1"/>
    <property type="match status" value="1"/>
</dbReference>
<protein>
    <recommendedName>
        <fullName evidence="10">Maltose/maltodextrin transport system permease protein</fullName>
    </recommendedName>
</protein>
<comment type="similarity">
    <text evidence="2 10">Belongs to the binding-protein-dependent transport system permease family. MalFG subfamily.</text>
</comment>
<dbReference type="Proteomes" id="UP000886758">
    <property type="component" value="Unassembled WGS sequence"/>
</dbReference>
<accession>A0A9D1GSC0</accession>
<evidence type="ECO:0000259" key="11">
    <source>
        <dbReference type="PROSITE" id="PS50928"/>
    </source>
</evidence>
<evidence type="ECO:0000256" key="3">
    <source>
        <dbReference type="ARBA" id="ARBA00022448"/>
    </source>
</evidence>
<feature type="transmembrane region" description="Helical" evidence="9">
    <location>
        <begin position="352"/>
        <end position="378"/>
    </location>
</feature>
<keyword evidence="3 9" id="KW-0813">Transport</keyword>
<dbReference type="SUPFAM" id="SSF160964">
    <property type="entry name" value="MalF N-terminal region-like"/>
    <property type="match status" value="1"/>
</dbReference>
<evidence type="ECO:0000256" key="5">
    <source>
        <dbReference type="ARBA" id="ARBA00022597"/>
    </source>
</evidence>
<keyword evidence="4 10" id="KW-1003">Cell membrane</keyword>
<dbReference type="AlphaFoldDB" id="A0A9D1GSC0"/>
<evidence type="ECO:0000256" key="1">
    <source>
        <dbReference type="ARBA" id="ARBA00004651"/>
    </source>
</evidence>
<dbReference type="GO" id="GO:0015423">
    <property type="term" value="F:ABC-type maltose transporter activity"/>
    <property type="evidence" value="ECO:0007669"/>
    <property type="project" value="TreeGrafter"/>
</dbReference>
<comment type="caution">
    <text evidence="12">The sequence shown here is derived from an EMBL/GenBank/DDBJ whole genome shotgun (WGS) entry which is preliminary data.</text>
</comment>
<dbReference type="CDD" id="cd06261">
    <property type="entry name" value="TM_PBP2"/>
    <property type="match status" value="1"/>
</dbReference>
<evidence type="ECO:0000256" key="6">
    <source>
        <dbReference type="ARBA" id="ARBA00022692"/>
    </source>
</evidence>
<evidence type="ECO:0000256" key="7">
    <source>
        <dbReference type="ARBA" id="ARBA00022989"/>
    </source>
</evidence>
<proteinExistence type="inferred from homology"/>
<dbReference type="PANTHER" id="PTHR47314:SF1">
    <property type="entry name" value="MALTOSE_MALTODEXTRIN TRANSPORT SYSTEM PERMEASE PROTEIN MALF"/>
    <property type="match status" value="1"/>
</dbReference>
<feature type="domain" description="ABC transmembrane type-1" evidence="11">
    <location>
        <begin position="265"/>
        <end position="498"/>
    </location>
</feature>
<keyword evidence="8 9" id="KW-0472">Membrane</keyword>
<feature type="transmembrane region" description="Helical" evidence="9">
    <location>
        <begin position="477"/>
        <end position="499"/>
    </location>
</feature>
<keyword evidence="6 9" id="KW-0812">Transmembrane</keyword>
<organism evidence="12 13">
    <name type="scientific">Candidatus Pelethenecus faecipullorum</name>
    <dbReference type="NCBI Taxonomy" id="2840900"/>
    <lineage>
        <taxon>Bacteria</taxon>
        <taxon>Bacillati</taxon>
        <taxon>Mycoplasmatota</taxon>
        <taxon>Mollicutes</taxon>
        <taxon>Candidatus Pelethenecus</taxon>
    </lineage>
</organism>
<dbReference type="SUPFAM" id="SSF161098">
    <property type="entry name" value="MetI-like"/>
    <property type="match status" value="1"/>
</dbReference>
<dbReference type="GO" id="GO:0042956">
    <property type="term" value="P:maltodextrin transmembrane transport"/>
    <property type="evidence" value="ECO:0007669"/>
    <property type="project" value="TreeGrafter"/>
</dbReference>
<feature type="transmembrane region" description="Helical" evidence="9">
    <location>
        <begin position="399"/>
        <end position="417"/>
    </location>
</feature>
<feature type="transmembrane region" description="Helical" evidence="9">
    <location>
        <begin position="84"/>
        <end position="102"/>
    </location>
</feature>
<evidence type="ECO:0000256" key="4">
    <source>
        <dbReference type="ARBA" id="ARBA00022475"/>
    </source>
</evidence>
<feature type="transmembrane region" description="Helical" evidence="9">
    <location>
        <begin position="140"/>
        <end position="161"/>
    </location>
</feature>
<evidence type="ECO:0000313" key="12">
    <source>
        <dbReference type="EMBL" id="HIT50061.1"/>
    </source>
</evidence>
<sequence length="512" mass="58092">MTTIEYLALPGYKRVFYKFIAFFAAIPHWFGVFFTKKIPNFFVRIYRKIAGLLVGIYNIFVDGDWKTRLSYLIMGFGQITRKSYLRGFLVLIYEIFFIYYIVSIGAPSLAKLGTFGYVAQATYTHPVLGIEVSSFNDDSFLILLNSIIAIILMVVYFVLWCSQISDSANLQNLNAIGKKVTDRDTIRDLTGKNYHKVLLAFPTFGLVMFTIIPLVFSIIVAFTNYSSDYQSPKELFDWVGMYNFKKLFGMTGGGFEFTYVFGQILLWTLIWAFFATFTNYFLGMIVALIINKKGIRLKKLWRTVLITTIAVPQFISLLFLSKFLSTDSGAFNFILRQLGLISENIKFLEDGLIAKITIIVVNMWIGIPYTMLMCSGLLMNIPQDLYESARIDGASPIKMYMKITLPYMLFVTGPYLISTFVGNINNFNVIYLLSGGNPMFTNVNGVLIKTNIYGAGETDLLITWLYKIAMTQVSKDYGVASVIGIFVFIIVAGFSLIFYSRSNAVKNEGDFQ</sequence>
<feature type="transmembrane region" description="Helical" evidence="9">
    <location>
        <begin position="300"/>
        <end position="320"/>
    </location>
</feature>
<dbReference type="InterPro" id="IPR035906">
    <property type="entry name" value="MetI-like_sf"/>
</dbReference>
<evidence type="ECO:0000256" key="9">
    <source>
        <dbReference type="RuleBase" id="RU363032"/>
    </source>
</evidence>
<dbReference type="PANTHER" id="PTHR47314">
    <property type="entry name" value="MALTOSE/MALTODEXTRIN TRANSPORT SYSTEM PERMEASE PROTEIN MALF"/>
    <property type="match status" value="1"/>
</dbReference>
<feature type="transmembrane region" description="Helical" evidence="9">
    <location>
        <begin position="197"/>
        <end position="222"/>
    </location>
</feature>
<dbReference type="EMBL" id="DVLF01000107">
    <property type="protein sequence ID" value="HIT50061.1"/>
    <property type="molecule type" value="Genomic_DNA"/>
</dbReference>
<keyword evidence="5 10" id="KW-0762">Sugar transport</keyword>
<reference evidence="12" key="2">
    <citation type="journal article" date="2021" name="PeerJ">
        <title>Extensive microbial diversity within the chicken gut microbiome revealed by metagenomics and culture.</title>
        <authorList>
            <person name="Gilroy R."/>
            <person name="Ravi A."/>
            <person name="Getino M."/>
            <person name="Pursley I."/>
            <person name="Horton D.L."/>
            <person name="Alikhan N.F."/>
            <person name="Baker D."/>
            <person name="Gharbi K."/>
            <person name="Hall N."/>
            <person name="Watson M."/>
            <person name="Adriaenssens E.M."/>
            <person name="Foster-Nyarko E."/>
            <person name="Jarju S."/>
            <person name="Secka A."/>
            <person name="Antonio M."/>
            <person name="Oren A."/>
            <person name="Chaudhuri R.R."/>
            <person name="La Ragione R."/>
            <person name="Hildebrand F."/>
            <person name="Pallen M.J."/>
        </authorList>
    </citation>
    <scope>NUCLEOTIDE SEQUENCE</scope>
    <source>
        <strain evidence="12">ChiW17-6978</strain>
    </source>
</reference>
<evidence type="ECO:0000256" key="2">
    <source>
        <dbReference type="ARBA" id="ARBA00009047"/>
    </source>
</evidence>
<evidence type="ECO:0000256" key="10">
    <source>
        <dbReference type="RuleBase" id="RU367050"/>
    </source>
</evidence>
<feature type="transmembrane region" description="Helical" evidence="9">
    <location>
        <begin position="15"/>
        <end position="33"/>
    </location>
</feature>
<name>A0A9D1GSC0_9MOLU</name>
<keyword evidence="7 9" id="KW-1133">Transmembrane helix</keyword>